<gene>
    <name evidence="8" type="ORF">Taro_001703</name>
</gene>
<proteinExistence type="inferred from homology"/>
<evidence type="ECO:0000256" key="6">
    <source>
        <dbReference type="ARBA" id="ARBA00029467"/>
    </source>
</evidence>
<sequence>MEKPARSVTPVMCAAAVVFLGFLAFSCCVAAEFKKAKEKDMKLDGNLCSMPRTPAFGLGVTALVCLSIAQVAGTSAVALRMRSRGKKQSSSAAEGRPAVHRRQLRLCFTDQKSSKLCGVRCRVTFGLATVLLGAGSSMNKGQPYGQGWTDGKCYVVHGAVYLGSAALVAVTVALAAIMVVFASSAGAAGGARRRTGPDELHLPK</sequence>
<keyword evidence="3" id="KW-0732">Signal</keyword>
<keyword evidence="9" id="KW-1185">Reference proteome</keyword>
<name>A0A843TFB3_COLES</name>
<keyword evidence="5 7" id="KW-0472">Membrane</keyword>
<dbReference type="EMBL" id="NMUH01000036">
    <property type="protein sequence ID" value="MQL69411.1"/>
    <property type="molecule type" value="Genomic_DNA"/>
</dbReference>
<evidence type="ECO:0000313" key="9">
    <source>
        <dbReference type="Proteomes" id="UP000652761"/>
    </source>
</evidence>
<dbReference type="AlphaFoldDB" id="A0A843TFB3"/>
<evidence type="ECO:0000256" key="4">
    <source>
        <dbReference type="ARBA" id="ARBA00022989"/>
    </source>
</evidence>
<accession>A0A843TFB3</accession>
<dbReference type="Pfam" id="PF06749">
    <property type="entry name" value="DUF1218"/>
    <property type="match status" value="1"/>
</dbReference>
<comment type="subcellular location">
    <subcellularLocation>
        <location evidence="1">Endomembrane system</location>
        <topology evidence="1">Multi-pass membrane protein</topology>
    </subcellularLocation>
</comment>
<dbReference type="InterPro" id="IPR052222">
    <property type="entry name" value="DESIGUAL"/>
</dbReference>
<dbReference type="Proteomes" id="UP000652761">
    <property type="component" value="Unassembled WGS sequence"/>
</dbReference>
<feature type="transmembrane region" description="Helical" evidence="7">
    <location>
        <begin position="54"/>
        <end position="79"/>
    </location>
</feature>
<comment type="caution">
    <text evidence="8">The sequence shown here is derived from an EMBL/GenBank/DDBJ whole genome shotgun (WGS) entry which is preliminary data.</text>
</comment>
<organism evidence="8 9">
    <name type="scientific">Colocasia esculenta</name>
    <name type="common">Wild taro</name>
    <name type="synonym">Arum esculentum</name>
    <dbReference type="NCBI Taxonomy" id="4460"/>
    <lineage>
        <taxon>Eukaryota</taxon>
        <taxon>Viridiplantae</taxon>
        <taxon>Streptophyta</taxon>
        <taxon>Embryophyta</taxon>
        <taxon>Tracheophyta</taxon>
        <taxon>Spermatophyta</taxon>
        <taxon>Magnoliopsida</taxon>
        <taxon>Liliopsida</taxon>
        <taxon>Araceae</taxon>
        <taxon>Aroideae</taxon>
        <taxon>Colocasieae</taxon>
        <taxon>Colocasia</taxon>
    </lineage>
</organism>
<keyword evidence="2 7" id="KW-0812">Transmembrane</keyword>
<evidence type="ECO:0000256" key="7">
    <source>
        <dbReference type="SAM" id="Phobius"/>
    </source>
</evidence>
<evidence type="ECO:0000256" key="5">
    <source>
        <dbReference type="ARBA" id="ARBA00023136"/>
    </source>
</evidence>
<evidence type="ECO:0000256" key="2">
    <source>
        <dbReference type="ARBA" id="ARBA00022692"/>
    </source>
</evidence>
<evidence type="ECO:0000313" key="8">
    <source>
        <dbReference type="EMBL" id="MQL69411.1"/>
    </source>
</evidence>
<protein>
    <submittedName>
        <fullName evidence="8">Uncharacterized protein</fullName>
    </submittedName>
</protein>
<dbReference type="PROSITE" id="PS51257">
    <property type="entry name" value="PROKAR_LIPOPROTEIN"/>
    <property type="match status" value="1"/>
</dbReference>
<dbReference type="OrthoDB" id="1877293at2759"/>
<evidence type="ECO:0000256" key="1">
    <source>
        <dbReference type="ARBA" id="ARBA00004127"/>
    </source>
</evidence>
<reference evidence="8" key="1">
    <citation type="submission" date="2017-07" db="EMBL/GenBank/DDBJ databases">
        <title>Taro Niue Genome Assembly and Annotation.</title>
        <authorList>
            <person name="Atibalentja N."/>
            <person name="Keating K."/>
            <person name="Fields C.J."/>
        </authorList>
    </citation>
    <scope>NUCLEOTIDE SEQUENCE</scope>
    <source>
        <strain evidence="8">Niue_2</strain>
        <tissue evidence="8">Leaf</tissue>
    </source>
</reference>
<feature type="transmembrane region" description="Helical" evidence="7">
    <location>
        <begin position="158"/>
        <end position="184"/>
    </location>
</feature>
<evidence type="ECO:0000256" key="3">
    <source>
        <dbReference type="ARBA" id="ARBA00022729"/>
    </source>
</evidence>
<dbReference type="InterPro" id="IPR009606">
    <property type="entry name" value="DEAL/Modifying_wall_lignin1/2"/>
</dbReference>
<dbReference type="PANTHER" id="PTHR31769">
    <property type="entry name" value="OS07G0462200 PROTEIN-RELATED"/>
    <property type="match status" value="1"/>
</dbReference>
<dbReference type="GO" id="GO:0012505">
    <property type="term" value="C:endomembrane system"/>
    <property type="evidence" value="ECO:0007669"/>
    <property type="project" value="UniProtKB-SubCell"/>
</dbReference>
<comment type="similarity">
    <text evidence="6">Belongs to the DESIGUAL family.</text>
</comment>
<keyword evidence="4 7" id="KW-1133">Transmembrane helix</keyword>